<dbReference type="AlphaFoldDB" id="A0A1B7MY48"/>
<evidence type="ECO:0000259" key="1">
    <source>
        <dbReference type="Pfam" id="PF20236"/>
    </source>
</evidence>
<reference evidence="2 3" key="1">
    <citation type="submission" date="2016-06" db="EMBL/GenBank/DDBJ databases">
        <title>Comparative genomics of the ectomycorrhizal sister species Rhizopogon vinicolor and Rhizopogon vesiculosus (Basidiomycota: Boletales) reveals a divergence of the mating type B locus.</title>
        <authorList>
            <consortium name="DOE Joint Genome Institute"/>
            <person name="Mujic A.B."/>
            <person name="Kuo A."/>
            <person name="Tritt A."/>
            <person name="Lipzen A."/>
            <person name="Chen C."/>
            <person name="Johnson J."/>
            <person name="Sharma A."/>
            <person name="Barry K."/>
            <person name="Grigoriev I.V."/>
            <person name="Spatafora J.W."/>
        </authorList>
    </citation>
    <scope>NUCLEOTIDE SEQUENCE [LARGE SCALE GENOMIC DNA]</scope>
    <source>
        <strain evidence="2 3">AM-OR11-026</strain>
    </source>
</reference>
<keyword evidence="3" id="KW-1185">Reference proteome</keyword>
<evidence type="ECO:0000313" key="3">
    <source>
        <dbReference type="Proteomes" id="UP000092154"/>
    </source>
</evidence>
<sequence length="194" mass="21698">MTLRIALAKNDPLQTTFSCPERAIHYASDTVTRDKAVSGSTATTTVVRRNVLGDSDHVGIIEWPANPNDRPAVVVGSKTVEMIQTGLYTSPEKFQGSDHEWYEWQISNSRPQLVLLNGTRAQTCTATFITSFTHHMFGLKRNESAALLIPPEAESILDDIVVTFIYFESQWRERERAKSRSWDTSFTAGGALTF</sequence>
<organism evidence="2 3">
    <name type="scientific">Rhizopogon vinicolor AM-OR11-026</name>
    <dbReference type="NCBI Taxonomy" id="1314800"/>
    <lineage>
        <taxon>Eukaryota</taxon>
        <taxon>Fungi</taxon>
        <taxon>Dikarya</taxon>
        <taxon>Basidiomycota</taxon>
        <taxon>Agaricomycotina</taxon>
        <taxon>Agaricomycetes</taxon>
        <taxon>Agaricomycetidae</taxon>
        <taxon>Boletales</taxon>
        <taxon>Suillineae</taxon>
        <taxon>Rhizopogonaceae</taxon>
        <taxon>Rhizopogon</taxon>
    </lineage>
</organism>
<proteinExistence type="predicted"/>
<dbReference type="InParanoid" id="A0A1B7MY48"/>
<dbReference type="InterPro" id="IPR046528">
    <property type="entry name" value="DUF6593"/>
</dbReference>
<name>A0A1B7MY48_9AGAM</name>
<dbReference type="OrthoDB" id="3360976at2759"/>
<dbReference type="Pfam" id="PF20236">
    <property type="entry name" value="DUF6593"/>
    <property type="match status" value="1"/>
</dbReference>
<gene>
    <name evidence="2" type="ORF">K503DRAFT_719662</name>
</gene>
<dbReference type="EMBL" id="KV448348">
    <property type="protein sequence ID" value="OAX37507.1"/>
    <property type="molecule type" value="Genomic_DNA"/>
</dbReference>
<evidence type="ECO:0000313" key="2">
    <source>
        <dbReference type="EMBL" id="OAX37507.1"/>
    </source>
</evidence>
<protein>
    <recommendedName>
        <fullName evidence="1">DUF6593 domain-containing protein</fullName>
    </recommendedName>
</protein>
<feature type="domain" description="DUF6593" evidence="1">
    <location>
        <begin position="10"/>
        <end position="173"/>
    </location>
</feature>
<dbReference type="Proteomes" id="UP000092154">
    <property type="component" value="Unassembled WGS sequence"/>
</dbReference>
<accession>A0A1B7MY48</accession>